<dbReference type="EC" id="3.2.1.8" evidence="3"/>
<proteinExistence type="evidence at transcript level"/>
<evidence type="ECO:0000256" key="7">
    <source>
        <dbReference type="ARBA" id="ARBA00023277"/>
    </source>
</evidence>
<organism evidence="12">
    <name type="scientific">uncultured symbiotic protist of Hodotermopsis sjoestedti</name>
    <dbReference type="NCBI Taxonomy" id="403659"/>
    <lineage>
        <taxon>Eukaryota</taxon>
        <taxon>environmental samples</taxon>
    </lineage>
</organism>
<keyword evidence="7" id="KW-0119">Carbohydrate metabolism</keyword>
<keyword evidence="6 12" id="KW-0378">Hydrolase</keyword>
<dbReference type="Gene3D" id="3.20.20.80">
    <property type="entry name" value="Glycosidases"/>
    <property type="match status" value="1"/>
</dbReference>
<evidence type="ECO:0000256" key="2">
    <source>
        <dbReference type="ARBA" id="ARBA00007495"/>
    </source>
</evidence>
<feature type="chain" id="PRO_5002673297" description="endo-1,4-beta-xylanase" evidence="10">
    <location>
        <begin position="17"/>
        <end position="301"/>
    </location>
</feature>
<keyword evidence="4" id="KW-0858">Xylan degradation</keyword>
<evidence type="ECO:0000256" key="3">
    <source>
        <dbReference type="ARBA" id="ARBA00012590"/>
    </source>
</evidence>
<feature type="domain" description="GH10" evidence="11">
    <location>
        <begin position="25"/>
        <end position="297"/>
    </location>
</feature>
<comment type="catalytic activity">
    <reaction evidence="1">
        <text>Endohydrolysis of (1-&gt;4)-beta-D-xylosidic linkages in xylans.</text>
        <dbReference type="EC" id="3.2.1.8"/>
    </reaction>
</comment>
<dbReference type="Pfam" id="PF00331">
    <property type="entry name" value="Glyco_hydro_10"/>
    <property type="match status" value="1"/>
</dbReference>
<keyword evidence="5 10" id="KW-0732">Signal</keyword>
<dbReference type="PROSITE" id="PS51760">
    <property type="entry name" value="GH10_2"/>
    <property type="match status" value="1"/>
</dbReference>
<evidence type="ECO:0000256" key="6">
    <source>
        <dbReference type="ARBA" id="ARBA00022801"/>
    </source>
</evidence>
<dbReference type="InterPro" id="IPR001000">
    <property type="entry name" value="GH10_dom"/>
</dbReference>
<dbReference type="InterPro" id="IPR017853">
    <property type="entry name" value="GH"/>
</dbReference>
<dbReference type="PRINTS" id="PR00134">
    <property type="entry name" value="GLHYDRLASE10"/>
</dbReference>
<comment type="similarity">
    <text evidence="2">Belongs to the glycosyl hydrolase 10 (cellulase F) family.</text>
</comment>
<evidence type="ECO:0000256" key="5">
    <source>
        <dbReference type="ARBA" id="ARBA00022729"/>
    </source>
</evidence>
<evidence type="ECO:0000256" key="10">
    <source>
        <dbReference type="SAM" id="SignalP"/>
    </source>
</evidence>
<sequence length="301" mass="32860">MFVYFALHSLSALASGSKWVGNIIAGSVPSNWDQYWNQVTAENGCKRGSVENSQGNYNWAECDVSANHATQKSIPFKYHNFVWGSQEPGFISGLAAAAQKTALDNYIKAAATHYPNPDFIDVVNEALHAPSSIRNAIGGDGSTGWDWIVYSFKAARAAFPSAKLLINEYGIINDASAVTRYVNIINILKEQNLIDGIGIQCHQFNVNDLAASTITSNLDTLAKTGLPIYPSELDINANSEAEQANIYKRVFPALYEHASVKGITLWGYITGSTWKDGTGIVESGGQERQALTWLKEYLSSH</sequence>
<dbReference type="SUPFAM" id="SSF51445">
    <property type="entry name" value="(Trans)glycosidases"/>
    <property type="match status" value="1"/>
</dbReference>
<name>A4UWT8_9EUKA</name>
<dbReference type="EMBL" id="AB274589">
    <property type="protein sequence ID" value="BAF57348.1"/>
    <property type="molecule type" value="mRNA"/>
</dbReference>
<protein>
    <recommendedName>
        <fullName evidence="3">endo-1,4-beta-xylanase</fullName>
        <ecNumber evidence="3">3.2.1.8</ecNumber>
    </recommendedName>
</protein>
<dbReference type="PANTHER" id="PTHR31490">
    <property type="entry name" value="GLYCOSYL HYDROLASE"/>
    <property type="match status" value="1"/>
</dbReference>
<feature type="signal peptide" evidence="10">
    <location>
        <begin position="1"/>
        <end position="16"/>
    </location>
</feature>
<dbReference type="GO" id="GO:0031176">
    <property type="term" value="F:endo-1,4-beta-xylanase activity"/>
    <property type="evidence" value="ECO:0007669"/>
    <property type="project" value="UniProtKB-EC"/>
</dbReference>
<accession>A4UWT8</accession>
<keyword evidence="9" id="KW-0624">Polysaccharide degradation</keyword>
<dbReference type="PANTHER" id="PTHR31490:SF88">
    <property type="entry name" value="BETA-XYLANASE"/>
    <property type="match status" value="1"/>
</dbReference>
<dbReference type="InterPro" id="IPR044846">
    <property type="entry name" value="GH10"/>
</dbReference>
<dbReference type="GO" id="GO:0045493">
    <property type="term" value="P:xylan catabolic process"/>
    <property type="evidence" value="ECO:0007669"/>
    <property type="project" value="UniProtKB-KW"/>
</dbReference>
<evidence type="ECO:0000259" key="11">
    <source>
        <dbReference type="PROSITE" id="PS51760"/>
    </source>
</evidence>
<evidence type="ECO:0000256" key="8">
    <source>
        <dbReference type="ARBA" id="ARBA00023295"/>
    </source>
</evidence>
<dbReference type="SMART" id="SM00633">
    <property type="entry name" value="Glyco_10"/>
    <property type="match status" value="1"/>
</dbReference>
<dbReference type="CAZy" id="GH10">
    <property type="family name" value="Glycoside Hydrolase Family 10"/>
</dbReference>
<keyword evidence="8" id="KW-0326">Glycosidase</keyword>
<evidence type="ECO:0000313" key="12">
    <source>
        <dbReference type="EMBL" id="BAF57348.1"/>
    </source>
</evidence>
<reference evidence="12" key="1">
    <citation type="journal article" date="2010" name="PLoS ONE">
        <title>Phylogenetic analysis of cellulolytic enzyme genes from representative lineages of termites and a related cockroach.</title>
        <authorList>
            <person name="Todaka N."/>
            <person name="Inoue T."/>
            <person name="Saita K."/>
            <person name="Ohkuma M."/>
            <person name="Nalepa C.A."/>
            <person name="Lenz M."/>
            <person name="Kudo T."/>
            <person name="Moriya S."/>
        </authorList>
    </citation>
    <scope>NUCLEOTIDE SEQUENCE</scope>
</reference>
<evidence type="ECO:0000256" key="4">
    <source>
        <dbReference type="ARBA" id="ARBA00022651"/>
    </source>
</evidence>
<evidence type="ECO:0000256" key="1">
    <source>
        <dbReference type="ARBA" id="ARBA00000681"/>
    </source>
</evidence>
<evidence type="ECO:0000256" key="9">
    <source>
        <dbReference type="ARBA" id="ARBA00023326"/>
    </source>
</evidence>
<dbReference type="AlphaFoldDB" id="A4UWT8"/>